<reference evidence="1" key="1">
    <citation type="submission" date="2019-06" db="EMBL/GenBank/DDBJ databases">
        <authorList>
            <person name="Le Quere A."/>
            <person name="Colella S."/>
        </authorList>
    </citation>
    <scope>NUCLEOTIDE SEQUENCE</scope>
    <source>
        <strain evidence="1">EmedicaeMD41</strain>
    </source>
</reference>
<dbReference type="AlphaFoldDB" id="A0A508WRT7"/>
<organism evidence="1">
    <name type="scientific">Sinorhizobium medicae</name>
    <dbReference type="NCBI Taxonomy" id="110321"/>
    <lineage>
        <taxon>Bacteria</taxon>
        <taxon>Pseudomonadati</taxon>
        <taxon>Pseudomonadota</taxon>
        <taxon>Alphaproteobacteria</taxon>
        <taxon>Hyphomicrobiales</taxon>
        <taxon>Rhizobiaceae</taxon>
        <taxon>Sinorhizobium/Ensifer group</taxon>
        <taxon>Sinorhizobium</taxon>
    </lineage>
</organism>
<accession>A0A508WRT7</accession>
<proteinExistence type="predicted"/>
<protein>
    <submittedName>
        <fullName evidence="1">Uncharacterized protein</fullName>
    </submittedName>
</protein>
<dbReference type="Proteomes" id="UP000507954">
    <property type="component" value="Unassembled WGS sequence"/>
</dbReference>
<dbReference type="EMBL" id="CABFNB010000038">
    <property type="protein sequence ID" value="VTZ60114.1"/>
    <property type="molecule type" value="Genomic_DNA"/>
</dbReference>
<sequence>MEFCGDFGHRGGRCDPHNAPCYARLVRELLFLGNGRRVPQTLIGFFPPFPTPAKFDPCLGQLFGIQLRGQPIDISERVNRDNLLGPNPQLDNRSAAGLSQQLRFKLLSEARRPHALQMARVPSWPHLFDRSWTTRPLLITCFIETCAQRARRDRKKVSAVDHVRQVFERAVLKIFFTTGDCRRSSAILRISHDPSSR</sequence>
<evidence type="ECO:0000313" key="1">
    <source>
        <dbReference type="EMBL" id="VTZ60114.1"/>
    </source>
</evidence>
<name>A0A508WRT7_9HYPH</name>
<gene>
    <name evidence="1" type="ORF">EMEDMD4_1320005</name>
</gene>